<protein>
    <submittedName>
        <fullName evidence="1">Uncharacterized protein</fullName>
    </submittedName>
</protein>
<accession>A0AA35YUK6</accession>
<gene>
    <name evidence="1" type="ORF">LSALG_LOCUS19975</name>
</gene>
<proteinExistence type="predicted"/>
<evidence type="ECO:0000313" key="1">
    <source>
        <dbReference type="EMBL" id="CAI9280217.1"/>
    </source>
</evidence>
<reference evidence="1" key="1">
    <citation type="submission" date="2023-04" db="EMBL/GenBank/DDBJ databases">
        <authorList>
            <person name="Vijverberg K."/>
            <person name="Xiong W."/>
            <person name="Schranz E."/>
        </authorList>
    </citation>
    <scope>NUCLEOTIDE SEQUENCE</scope>
</reference>
<dbReference type="Proteomes" id="UP001177003">
    <property type="component" value="Chromosome 4"/>
</dbReference>
<dbReference type="EMBL" id="OX465080">
    <property type="protein sequence ID" value="CAI9280217.1"/>
    <property type="molecule type" value="Genomic_DNA"/>
</dbReference>
<sequence length="319" mass="36672">MASNSKLRKYLTVYVHYNGLFAPKPLLYLNAVVVSISDVDFGAMDLKEFKLFVTKMIEGSCDNANMELLEDDEGYYSEPDVDDDKDSQLSDDIPYEHKADGYIPSLDKTVGDEFLHPVSGISKDKNDEVETNNGDDKPVYPIHNENKKWDKMVPILGIRFSNPMKLKFYLTNYAVKNEYNLYYEKNDSQRRYALDEIEGSLIEHYGKVWSYGEEIMRINLGSTVKIDVNVMPDSTTYFSKMYVCFKGVKDGWITACRRVIGAYGCFLKGICKGQLLAAMGRDVNNHIFPIAWAMVAVEIKETWKWFLDLLLLNLKLRQK</sequence>
<organism evidence="1 2">
    <name type="scientific">Lactuca saligna</name>
    <name type="common">Willowleaf lettuce</name>
    <dbReference type="NCBI Taxonomy" id="75948"/>
    <lineage>
        <taxon>Eukaryota</taxon>
        <taxon>Viridiplantae</taxon>
        <taxon>Streptophyta</taxon>
        <taxon>Embryophyta</taxon>
        <taxon>Tracheophyta</taxon>
        <taxon>Spermatophyta</taxon>
        <taxon>Magnoliopsida</taxon>
        <taxon>eudicotyledons</taxon>
        <taxon>Gunneridae</taxon>
        <taxon>Pentapetalae</taxon>
        <taxon>asterids</taxon>
        <taxon>campanulids</taxon>
        <taxon>Asterales</taxon>
        <taxon>Asteraceae</taxon>
        <taxon>Cichorioideae</taxon>
        <taxon>Cichorieae</taxon>
        <taxon>Lactucinae</taxon>
        <taxon>Lactuca</taxon>
    </lineage>
</organism>
<name>A0AA35YUK6_LACSI</name>
<dbReference type="PANTHER" id="PTHR31973:SF189">
    <property type="entry name" value="TRANSPOSASE, MUDR, PLANT, MULE TRANSPOSASE DOMAIN PROTEIN-RELATED"/>
    <property type="match status" value="1"/>
</dbReference>
<evidence type="ECO:0000313" key="2">
    <source>
        <dbReference type="Proteomes" id="UP001177003"/>
    </source>
</evidence>
<keyword evidence="2" id="KW-1185">Reference proteome</keyword>
<dbReference type="AlphaFoldDB" id="A0AA35YUK6"/>
<dbReference type="PANTHER" id="PTHR31973">
    <property type="entry name" value="POLYPROTEIN, PUTATIVE-RELATED"/>
    <property type="match status" value="1"/>
</dbReference>